<reference evidence="1 2" key="1">
    <citation type="submission" date="2024-11" db="EMBL/GenBank/DDBJ databases">
        <title>A near-complete genome assembly of Cinchona calisaya.</title>
        <authorList>
            <person name="Lian D.C."/>
            <person name="Zhao X.W."/>
            <person name="Wei L."/>
        </authorList>
    </citation>
    <scope>NUCLEOTIDE SEQUENCE [LARGE SCALE GENOMIC DNA]</scope>
    <source>
        <tissue evidence="1">Nenye</tissue>
    </source>
</reference>
<comment type="caution">
    <text evidence="1">The sequence shown here is derived from an EMBL/GenBank/DDBJ whole genome shotgun (WGS) entry which is preliminary data.</text>
</comment>
<evidence type="ECO:0000313" key="1">
    <source>
        <dbReference type="EMBL" id="KAL3506745.1"/>
    </source>
</evidence>
<protein>
    <submittedName>
        <fullName evidence="1">Uncharacterized protein</fullName>
    </submittedName>
</protein>
<keyword evidence="2" id="KW-1185">Reference proteome</keyword>
<sequence length="216" mass="23955">MALWLSRDRMGNRTWWYCRWWSSSSQPYLGFRSSKGAVKLADCGNTTDPNSLNFINAQKGNNLSNVTFFQGGKHVKNKARRFSSSGSNEKNFKQTLRYKGLSPTTSFIDLTNQTLGPSVVNELASKVLSLVLIDPELSVNLVTDPDDTQLTRVSQPDGILSDIQTKEEVSLIDISKKMVTNLGTEVDSFSRDFIISSFQAIVNLTTSSGLSELLKS</sequence>
<evidence type="ECO:0000313" key="2">
    <source>
        <dbReference type="Proteomes" id="UP001630127"/>
    </source>
</evidence>
<proteinExistence type="predicted"/>
<dbReference type="Proteomes" id="UP001630127">
    <property type="component" value="Unassembled WGS sequence"/>
</dbReference>
<organism evidence="1 2">
    <name type="scientific">Cinchona calisaya</name>
    <dbReference type="NCBI Taxonomy" id="153742"/>
    <lineage>
        <taxon>Eukaryota</taxon>
        <taxon>Viridiplantae</taxon>
        <taxon>Streptophyta</taxon>
        <taxon>Embryophyta</taxon>
        <taxon>Tracheophyta</taxon>
        <taxon>Spermatophyta</taxon>
        <taxon>Magnoliopsida</taxon>
        <taxon>eudicotyledons</taxon>
        <taxon>Gunneridae</taxon>
        <taxon>Pentapetalae</taxon>
        <taxon>asterids</taxon>
        <taxon>lamiids</taxon>
        <taxon>Gentianales</taxon>
        <taxon>Rubiaceae</taxon>
        <taxon>Cinchonoideae</taxon>
        <taxon>Cinchoneae</taxon>
        <taxon>Cinchona</taxon>
    </lineage>
</organism>
<dbReference type="AlphaFoldDB" id="A0ABD2YKN1"/>
<dbReference type="EMBL" id="JBJUIK010000013">
    <property type="protein sequence ID" value="KAL3506745.1"/>
    <property type="molecule type" value="Genomic_DNA"/>
</dbReference>
<name>A0ABD2YKN1_9GENT</name>
<accession>A0ABD2YKN1</accession>
<gene>
    <name evidence="1" type="ORF">ACH5RR_032127</name>
</gene>